<reference evidence="2 3" key="1">
    <citation type="submission" date="2016-10" db="EMBL/GenBank/DDBJ databases">
        <authorList>
            <person name="de Groot N.N."/>
        </authorList>
    </citation>
    <scope>NUCLEOTIDE SEQUENCE [LARGE SCALE GENOMIC DNA]</scope>
    <source>
        <strain evidence="2 3">DSM 12130</strain>
    </source>
</reference>
<keyword evidence="1" id="KW-0732">Signal</keyword>
<evidence type="ECO:0000313" key="3">
    <source>
        <dbReference type="Proteomes" id="UP000199073"/>
    </source>
</evidence>
<evidence type="ECO:0008006" key="4">
    <source>
        <dbReference type="Google" id="ProtNLM"/>
    </source>
</evidence>
<dbReference type="EMBL" id="FNJI01000049">
    <property type="protein sequence ID" value="SDP77481.1"/>
    <property type="molecule type" value="Genomic_DNA"/>
</dbReference>
<evidence type="ECO:0000256" key="1">
    <source>
        <dbReference type="SAM" id="SignalP"/>
    </source>
</evidence>
<proteinExistence type="predicted"/>
<evidence type="ECO:0000313" key="2">
    <source>
        <dbReference type="EMBL" id="SDP77481.1"/>
    </source>
</evidence>
<gene>
    <name evidence="2" type="ORF">SAMN05660330_04057</name>
</gene>
<dbReference type="Proteomes" id="UP000199073">
    <property type="component" value="Unassembled WGS sequence"/>
</dbReference>
<dbReference type="AlphaFoldDB" id="A0A1H0VGK3"/>
<organism evidence="2 3">
    <name type="scientific">Desulforhopalus singaporensis</name>
    <dbReference type="NCBI Taxonomy" id="91360"/>
    <lineage>
        <taxon>Bacteria</taxon>
        <taxon>Pseudomonadati</taxon>
        <taxon>Thermodesulfobacteriota</taxon>
        <taxon>Desulfobulbia</taxon>
        <taxon>Desulfobulbales</taxon>
        <taxon>Desulfocapsaceae</taxon>
        <taxon>Desulforhopalus</taxon>
    </lineage>
</organism>
<sequence>MHRLAAFAVMTLTVLSLGLPGVAQTAEQPNIQVIMADDIG</sequence>
<feature type="chain" id="PRO_5011433144" description="Arylsulfatase" evidence="1">
    <location>
        <begin position="26"/>
        <end position="40"/>
    </location>
</feature>
<feature type="signal peptide" evidence="1">
    <location>
        <begin position="1"/>
        <end position="25"/>
    </location>
</feature>
<keyword evidence="3" id="KW-1185">Reference proteome</keyword>
<protein>
    <recommendedName>
        <fullName evidence="4">Arylsulfatase</fullName>
    </recommendedName>
</protein>
<name>A0A1H0VGK3_9BACT</name>
<accession>A0A1H0VGK3</accession>